<name>A0AAD9CWT6_PAPLA</name>
<feature type="transmembrane region" description="Helical" evidence="7">
    <location>
        <begin position="348"/>
        <end position="371"/>
    </location>
</feature>
<dbReference type="InterPro" id="IPR008217">
    <property type="entry name" value="Ccc1_fam"/>
</dbReference>
<dbReference type="EMBL" id="JAODAN010000006">
    <property type="protein sequence ID" value="KAK1923419.1"/>
    <property type="molecule type" value="Genomic_DNA"/>
</dbReference>
<comment type="subcellular location">
    <subcellularLocation>
        <location evidence="1">Endomembrane system</location>
        <topology evidence="1">Multi-pass membrane protein</topology>
    </subcellularLocation>
</comment>
<keyword evidence="5 7" id="KW-0472">Membrane</keyword>
<dbReference type="GO" id="GO:0005384">
    <property type="term" value="F:manganese ion transmembrane transporter activity"/>
    <property type="evidence" value="ECO:0007669"/>
    <property type="project" value="InterPro"/>
</dbReference>
<keyword evidence="4 7" id="KW-1133">Transmembrane helix</keyword>
<dbReference type="GO" id="GO:0012505">
    <property type="term" value="C:endomembrane system"/>
    <property type="evidence" value="ECO:0007669"/>
    <property type="project" value="UniProtKB-SubCell"/>
</dbReference>
<dbReference type="CDD" id="cd02435">
    <property type="entry name" value="CCC1"/>
    <property type="match status" value="1"/>
</dbReference>
<evidence type="ECO:0000256" key="4">
    <source>
        <dbReference type="ARBA" id="ARBA00022989"/>
    </source>
</evidence>
<proteinExistence type="inferred from homology"/>
<evidence type="ECO:0000256" key="6">
    <source>
        <dbReference type="SAM" id="MobiDB-lite"/>
    </source>
</evidence>
<dbReference type="PANTHER" id="PTHR31851">
    <property type="entry name" value="FE(2+)/MN(2+) TRANSPORTER PCL1"/>
    <property type="match status" value="1"/>
</dbReference>
<evidence type="ECO:0000256" key="2">
    <source>
        <dbReference type="ARBA" id="ARBA00007049"/>
    </source>
</evidence>
<comment type="similarity">
    <text evidence="2">Belongs to the CCC1 family.</text>
</comment>
<evidence type="ECO:0000256" key="3">
    <source>
        <dbReference type="ARBA" id="ARBA00022692"/>
    </source>
</evidence>
<comment type="caution">
    <text evidence="8">The sequence shown here is derived from an EMBL/GenBank/DDBJ whole genome shotgun (WGS) entry which is preliminary data.</text>
</comment>
<sequence>MSCCGNNPNGCCKDNKNAAFSGSTSGTAVALPKKNDNQPKQSVWAVEAPNSQTRQQQLEGILSDEQPLGSKCGVQQRGTCCKDLKDDDERHLISPEIVRDVIIGLSDGLTVPFALTAGLSSLGSSKLVVTGGLAELCAGAISMGLGGYLASQAEMDHFHYLRRQTAARVLRSCSGEMEREVHSILGPLGINEALSRLVASDLRQVEEDVWGDRAAGIDGTEGVVSAADIRPKDTKKKTWWSWGNKQAQEEEEDGGQGPSEDMGLTAFLLKFGEGMEEVPKSRLYISALTIGLSYFIGGLIPLIPYMATSTAELGLIISCIVTGIVLFIFGGFKTYFTGATGGWGGYLYGATSTMIVGGLAAGAAFGLVKVLGVKE</sequence>
<dbReference type="AlphaFoldDB" id="A0AAD9CWT6"/>
<gene>
    <name evidence="8" type="ORF">DB88DRAFT_297531</name>
</gene>
<dbReference type="Proteomes" id="UP001182556">
    <property type="component" value="Unassembled WGS sequence"/>
</dbReference>
<evidence type="ECO:0000313" key="9">
    <source>
        <dbReference type="Proteomes" id="UP001182556"/>
    </source>
</evidence>
<dbReference type="GO" id="GO:0030026">
    <property type="term" value="P:intracellular manganese ion homeostasis"/>
    <property type="evidence" value="ECO:0007669"/>
    <property type="project" value="InterPro"/>
</dbReference>
<organism evidence="8 9">
    <name type="scientific">Papiliotrema laurentii</name>
    <name type="common">Cryptococcus laurentii</name>
    <dbReference type="NCBI Taxonomy" id="5418"/>
    <lineage>
        <taxon>Eukaryota</taxon>
        <taxon>Fungi</taxon>
        <taxon>Dikarya</taxon>
        <taxon>Basidiomycota</taxon>
        <taxon>Agaricomycotina</taxon>
        <taxon>Tremellomycetes</taxon>
        <taxon>Tremellales</taxon>
        <taxon>Rhynchogastremaceae</taxon>
        <taxon>Papiliotrema</taxon>
    </lineage>
</organism>
<keyword evidence="9" id="KW-1185">Reference proteome</keyword>
<keyword evidence="3 7" id="KW-0812">Transmembrane</keyword>
<feature type="transmembrane region" description="Helical" evidence="7">
    <location>
        <begin position="315"/>
        <end position="336"/>
    </location>
</feature>
<evidence type="ECO:0000256" key="5">
    <source>
        <dbReference type="ARBA" id="ARBA00023136"/>
    </source>
</evidence>
<evidence type="ECO:0000256" key="7">
    <source>
        <dbReference type="SAM" id="Phobius"/>
    </source>
</evidence>
<protein>
    <submittedName>
        <fullName evidence="8">Membrane fraction protein</fullName>
    </submittedName>
</protein>
<evidence type="ECO:0000256" key="1">
    <source>
        <dbReference type="ARBA" id="ARBA00004127"/>
    </source>
</evidence>
<accession>A0AAD9CWT6</accession>
<reference evidence="8" key="1">
    <citation type="submission" date="2023-02" db="EMBL/GenBank/DDBJ databases">
        <title>Identification and recombinant expression of a fungal hydrolase from Papiliotrema laurentii that hydrolyzes apple cutin and clears colloidal polyester polyurethane.</title>
        <authorList>
            <consortium name="DOE Joint Genome Institute"/>
            <person name="Roman V.A."/>
            <person name="Bojanowski C."/>
            <person name="Crable B.R."/>
            <person name="Wagner D.N."/>
            <person name="Hung C.S."/>
            <person name="Nadeau L.J."/>
            <person name="Schratz L."/>
            <person name="Haridas S."/>
            <person name="Pangilinan J."/>
            <person name="Lipzen A."/>
            <person name="Na H."/>
            <person name="Yan M."/>
            <person name="Ng V."/>
            <person name="Grigoriev I.V."/>
            <person name="Spatafora J.W."/>
            <person name="Barlow D."/>
            <person name="Biffinger J."/>
            <person name="Kelley-Loughnane N."/>
            <person name="Varaljay V.A."/>
            <person name="Crookes-Goodson W.J."/>
        </authorList>
    </citation>
    <scope>NUCLEOTIDE SEQUENCE</scope>
    <source>
        <strain evidence="8">5307AH</strain>
    </source>
</reference>
<feature type="transmembrane region" description="Helical" evidence="7">
    <location>
        <begin position="283"/>
        <end position="303"/>
    </location>
</feature>
<evidence type="ECO:0000313" key="8">
    <source>
        <dbReference type="EMBL" id="KAK1923419.1"/>
    </source>
</evidence>
<feature type="region of interest" description="Disordered" evidence="6">
    <location>
        <begin position="240"/>
        <end position="260"/>
    </location>
</feature>
<dbReference type="Pfam" id="PF01988">
    <property type="entry name" value="VIT1"/>
    <property type="match status" value="1"/>
</dbReference>